<name>A0AAN5CE23_9BILA</name>
<organism evidence="1 2">
    <name type="scientific">Pristionchus mayeri</name>
    <dbReference type="NCBI Taxonomy" id="1317129"/>
    <lineage>
        <taxon>Eukaryota</taxon>
        <taxon>Metazoa</taxon>
        <taxon>Ecdysozoa</taxon>
        <taxon>Nematoda</taxon>
        <taxon>Chromadorea</taxon>
        <taxon>Rhabditida</taxon>
        <taxon>Rhabditina</taxon>
        <taxon>Diplogasteromorpha</taxon>
        <taxon>Diplogasteroidea</taxon>
        <taxon>Neodiplogasteridae</taxon>
        <taxon>Pristionchus</taxon>
    </lineage>
</organism>
<dbReference type="AlphaFoldDB" id="A0AAN5CE23"/>
<dbReference type="Proteomes" id="UP001328107">
    <property type="component" value="Unassembled WGS sequence"/>
</dbReference>
<keyword evidence="2" id="KW-1185">Reference proteome</keyword>
<dbReference type="EMBL" id="BTRK01000002">
    <property type="protein sequence ID" value="GMR38256.1"/>
    <property type="molecule type" value="Genomic_DNA"/>
</dbReference>
<gene>
    <name evidence="1" type="ORF">PMAYCL1PPCAC_08451</name>
</gene>
<protein>
    <submittedName>
        <fullName evidence="1">Uncharacterized protein</fullName>
    </submittedName>
</protein>
<reference evidence="2" key="1">
    <citation type="submission" date="2022-10" db="EMBL/GenBank/DDBJ databases">
        <title>Genome assembly of Pristionchus species.</title>
        <authorList>
            <person name="Yoshida K."/>
            <person name="Sommer R.J."/>
        </authorList>
    </citation>
    <scope>NUCLEOTIDE SEQUENCE [LARGE SCALE GENOMIC DNA]</scope>
    <source>
        <strain evidence="2">RS5460</strain>
    </source>
</reference>
<proteinExistence type="predicted"/>
<evidence type="ECO:0000313" key="2">
    <source>
        <dbReference type="Proteomes" id="UP001328107"/>
    </source>
</evidence>
<evidence type="ECO:0000313" key="1">
    <source>
        <dbReference type="EMBL" id="GMR38256.1"/>
    </source>
</evidence>
<accession>A0AAN5CE23</accession>
<sequence>MPILSPSQRQLNWEENAGSNAQNETPSLPMQHWSRLARLERNESIHQLMNVIGASFLLQTDQDGKAVIGNRKRAGYYYSYVDTNTFTFAGELNKFLYFYTLVEDSEYKYLFYSCHQMSSCDWLFTIVHELSVGNAKGPLYFAVQQPYFLQGKFIISFTGQIIKLQAEIQGSQAFFCQRWIS</sequence>
<comment type="caution">
    <text evidence="1">The sequence shown here is derived from an EMBL/GenBank/DDBJ whole genome shotgun (WGS) entry which is preliminary data.</text>
</comment>